<evidence type="ECO:0000313" key="2">
    <source>
        <dbReference type="EMBL" id="USW59174.1"/>
    </source>
</evidence>
<name>A0A9Q9EQU5_9PEZI</name>
<feature type="region of interest" description="Disordered" evidence="1">
    <location>
        <begin position="221"/>
        <end position="246"/>
    </location>
</feature>
<evidence type="ECO:0000256" key="1">
    <source>
        <dbReference type="SAM" id="MobiDB-lite"/>
    </source>
</evidence>
<accession>A0A9Q9EQU5</accession>
<dbReference type="OrthoDB" id="1022638at2759"/>
<organism evidence="2 3">
    <name type="scientific">Septoria linicola</name>
    <dbReference type="NCBI Taxonomy" id="215465"/>
    <lineage>
        <taxon>Eukaryota</taxon>
        <taxon>Fungi</taxon>
        <taxon>Dikarya</taxon>
        <taxon>Ascomycota</taxon>
        <taxon>Pezizomycotina</taxon>
        <taxon>Dothideomycetes</taxon>
        <taxon>Dothideomycetidae</taxon>
        <taxon>Mycosphaerellales</taxon>
        <taxon>Mycosphaerellaceae</taxon>
        <taxon>Septoria</taxon>
    </lineage>
</organism>
<dbReference type="AlphaFoldDB" id="A0A9Q9EQU5"/>
<protein>
    <submittedName>
        <fullName evidence="2">Uncharacterized protein</fullName>
    </submittedName>
</protein>
<reference evidence="2" key="1">
    <citation type="submission" date="2022-06" db="EMBL/GenBank/DDBJ databases">
        <title>Complete genome sequences of two strains of the flax pathogen Septoria linicola.</title>
        <authorList>
            <person name="Lapalu N."/>
            <person name="Simon A."/>
            <person name="Demenou B."/>
            <person name="Paumier D."/>
            <person name="Guillot M.-P."/>
            <person name="Gout L."/>
            <person name="Valade R."/>
        </authorList>
    </citation>
    <scope>NUCLEOTIDE SEQUENCE</scope>
    <source>
        <strain evidence="2">SE15195</strain>
    </source>
</reference>
<dbReference type="EMBL" id="CP099429">
    <property type="protein sequence ID" value="USW59174.1"/>
    <property type="molecule type" value="Genomic_DNA"/>
</dbReference>
<sequence length="412" mass="45487">MATNVIAVKADKPSLEDNIVTLLIGEKQTPYIVHGKVLAQRLQGRTIPHLKRDGDGTLSIQIDTASTAAYKLWLHLLHTGRMPLWEDKPAKGEQDRVVQKALDALIELYSFAMTIADHEAAGAAIIGAFELYHKPSYGHKGTLPAIASIVKAYSMASASSDMRQFLVQIYSEYADPGKIDSRLPVDFLVDLTKAAIKRANDLVHRVEEDDGVAEEISNCSAKLPGTDQSSTSRGNKKRKFDDVERAKHGKIRADSTAASNIALVPTMKQGTSALVKIDFDAAQSDPENCRNWSPVEVIRLAAASRSLTQPQPRLCSGLFNLRRGFPWVPLPDFDVVINEALNDRKYLPARYVRALMIRILSHEAAASLDLDKFRQLIRAQTVADAAVVWNKLSKKLMLVGEHSGWSQEQAMQ</sequence>
<evidence type="ECO:0000313" key="3">
    <source>
        <dbReference type="Proteomes" id="UP001056384"/>
    </source>
</evidence>
<gene>
    <name evidence="2" type="ORF">Slin15195_G124930</name>
</gene>
<keyword evidence="3" id="KW-1185">Reference proteome</keyword>
<dbReference type="Proteomes" id="UP001056384">
    <property type="component" value="Chromosome 12"/>
</dbReference>
<proteinExistence type="predicted"/>